<dbReference type="EMBL" id="SUME01000002">
    <property type="protein sequence ID" value="TJZ61941.1"/>
    <property type="molecule type" value="Genomic_DNA"/>
</dbReference>
<dbReference type="Pfam" id="PF22817">
    <property type="entry name" value="ApeP-like"/>
    <property type="match status" value="1"/>
</dbReference>
<comment type="caution">
    <text evidence="1">The sequence shown here is derived from an EMBL/GenBank/DDBJ whole genome shotgun (WGS) entry which is preliminary data.</text>
</comment>
<dbReference type="SUPFAM" id="SSF54637">
    <property type="entry name" value="Thioesterase/thiol ester dehydrase-isomerase"/>
    <property type="match status" value="1"/>
</dbReference>
<accession>A0A4U0P3K1</accession>
<evidence type="ECO:0000313" key="1">
    <source>
        <dbReference type="EMBL" id="TJZ61941.1"/>
    </source>
</evidence>
<name>A0A4U0P3K1_9SPHI</name>
<reference evidence="1 2" key="1">
    <citation type="submission" date="2019-04" db="EMBL/GenBank/DDBJ databases">
        <title>Sphingobacterium olei sp. nov., isolated from oil-contaminated soil.</title>
        <authorList>
            <person name="Liu B."/>
        </authorList>
    </citation>
    <scope>NUCLEOTIDE SEQUENCE [LARGE SCALE GENOMIC DNA]</scope>
    <source>
        <strain evidence="1 2">HAL-9</strain>
    </source>
</reference>
<sequence length="142" mass="15900">MNLPIHDDQILKLIPQRHPIIMVDTLYTYVEDYLLSGLHVRADTLFVDIETLQECGLLEHMAQSVALHTGFDYFRRNEEAPTGYIGSMQGVELLALPKVGDEVQTEVQIIQEFMGVTLVNITSKVRGEVIGKAQMKTVIASS</sequence>
<dbReference type="AlphaFoldDB" id="A0A4U0P3K1"/>
<gene>
    <name evidence="1" type="ORF">FAZ15_05340</name>
</gene>
<dbReference type="InterPro" id="IPR029069">
    <property type="entry name" value="HotDog_dom_sf"/>
</dbReference>
<organism evidence="1 2">
    <name type="scientific">Sphingobacterium olei</name>
    <dbReference type="NCBI Taxonomy" id="2571155"/>
    <lineage>
        <taxon>Bacteria</taxon>
        <taxon>Pseudomonadati</taxon>
        <taxon>Bacteroidota</taxon>
        <taxon>Sphingobacteriia</taxon>
        <taxon>Sphingobacteriales</taxon>
        <taxon>Sphingobacteriaceae</taxon>
        <taxon>Sphingobacterium</taxon>
    </lineage>
</organism>
<dbReference type="Proteomes" id="UP000306808">
    <property type="component" value="Unassembled WGS sequence"/>
</dbReference>
<dbReference type="Gene3D" id="3.10.129.10">
    <property type="entry name" value="Hotdog Thioesterase"/>
    <property type="match status" value="1"/>
</dbReference>
<evidence type="ECO:0008006" key="3">
    <source>
        <dbReference type="Google" id="ProtNLM"/>
    </source>
</evidence>
<dbReference type="InterPro" id="IPR016776">
    <property type="entry name" value="ApeP-like_dehydratase"/>
</dbReference>
<protein>
    <recommendedName>
        <fullName evidence="3">FabZ</fullName>
    </recommendedName>
</protein>
<proteinExistence type="predicted"/>
<dbReference type="RefSeq" id="WP_136900288.1">
    <property type="nucleotide sequence ID" value="NZ_SUME01000002.1"/>
</dbReference>
<evidence type="ECO:0000313" key="2">
    <source>
        <dbReference type="Proteomes" id="UP000306808"/>
    </source>
</evidence>
<dbReference type="OrthoDB" id="2922403at2"/>
<keyword evidence="2" id="KW-1185">Reference proteome</keyword>